<dbReference type="Proteomes" id="UP000219338">
    <property type="component" value="Unassembled WGS sequence"/>
</dbReference>
<accession>A0A284S6G0</accession>
<evidence type="ECO:0000313" key="2">
    <source>
        <dbReference type="Proteomes" id="UP000219338"/>
    </source>
</evidence>
<gene>
    <name evidence="1" type="ORF">ARMOST_20116</name>
</gene>
<proteinExistence type="predicted"/>
<dbReference type="AlphaFoldDB" id="A0A284S6G0"/>
<organism evidence="1 2">
    <name type="scientific">Armillaria ostoyae</name>
    <name type="common">Armillaria root rot fungus</name>
    <dbReference type="NCBI Taxonomy" id="47428"/>
    <lineage>
        <taxon>Eukaryota</taxon>
        <taxon>Fungi</taxon>
        <taxon>Dikarya</taxon>
        <taxon>Basidiomycota</taxon>
        <taxon>Agaricomycotina</taxon>
        <taxon>Agaricomycetes</taxon>
        <taxon>Agaricomycetidae</taxon>
        <taxon>Agaricales</taxon>
        <taxon>Marasmiineae</taxon>
        <taxon>Physalacriaceae</taxon>
        <taxon>Armillaria</taxon>
    </lineage>
</organism>
<keyword evidence="2" id="KW-1185">Reference proteome</keyword>
<dbReference type="EMBL" id="FUEG01000036">
    <property type="protein sequence ID" value="SJL16590.1"/>
    <property type="molecule type" value="Genomic_DNA"/>
</dbReference>
<sequence length="52" mass="5726">MSGTVGWVRDEEDETPVRAFSGHYVFQISGINLSLSGFPSHDTDEETLVKPS</sequence>
<protein>
    <submittedName>
        <fullName evidence="1">Uncharacterized protein</fullName>
    </submittedName>
</protein>
<evidence type="ECO:0000313" key="1">
    <source>
        <dbReference type="EMBL" id="SJL16590.1"/>
    </source>
</evidence>
<reference evidence="2" key="1">
    <citation type="journal article" date="2017" name="Nat. Ecol. Evol.">
        <title>Genome expansion and lineage-specific genetic innovations in the forest pathogenic fungi Armillaria.</title>
        <authorList>
            <person name="Sipos G."/>
            <person name="Prasanna A.N."/>
            <person name="Walter M.C."/>
            <person name="O'Connor E."/>
            <person name="Balint B."/>
            <person name="Krizsan K."/>
            <person name="Kiss B."/>
            <person name="Hess J."/>
            <person name="Varga T."/>
            <person name="Slot J."/>
            <person name="Riley R."/>
            <person name="Boka B."/>
            <person name="Rigling D."/>
            <person name="Barry K."/>
            <person name="Lee J."/>
            <person name="Mihaltcheva S."/>
            <person name="LaButti K."/>
            <person name="Lipzen A."/>
            <person name="Waldron R."/>
            <person name="Moloney N.M."/>
            <person name="Sperisen C."/>
            <person name="Kredics L."/>
            <person name="Vagvoelgyi C."/>
            <person name="Patrignani A."/>
            <person name="Fitzpatrick D."/>
            <person name="Nagy I."/>
            <person name="Doyle S."/>
            <person name="Anderson J.B."/>
            <person name="Grigoriev I.V."/>
            <person name="Gueldener U."/>
            <person name="Muensterkoetter M."/>
            <person name="Nagy L.G."/>
        </authorList>
    </citation>
    <scope>NUCLEOTIDE SEQUENCE [LARGE SCALE GENOMIC DNA]</scope>
    <source>
        <strain evidence="2">C18/9</strain>
    </source>
</reference>
<name>A0A284S6G0_ARMOS</name>